<keyword evidence="4" id="KW-1185">Reference proteome</keyword>
<name>A0AAI8VUB0_9PEZI</name>
<feature type="region of interest" description="Disordered" evidence="1">
    <location>
        <begin position="42"/>
        <end position="72"/>
    </location>
</feature>
<reference evidence="3" key="1">
    <citation type="submission" date="2023-10" db="EMBL/GenBank/DDBJ databases">
        <authorList>
            <person name="Hackl T."/>
        </authorList>
    </citation>
    <scope>NUCLEOTIDE SEQUENCE</scope>
</reference>
<evidence type="ECO:0000256" key="1">
    <source>
        <dbReference type="SAM" id="MobiDB-lite"/>
    </source>
</evidence>
<dbReference type="EMBL" id="CAUWAG010000018">
    <property type="protein sequence ID" value="CAJ2510885.1"/>
    <property type="molecule type" value="Genomic_DNA"/>
</dbReference>
<evidence type="ECO:0000313" key="3">
    <source>
        <dbReference type="EMBL" id="CAJ2510885.1"/>
    </source>
</evidence>
<dbReference type="Pfam" id="PF22974">
    <property type="entry name" value="DUF7029"/>
    <property type="match status" value="1"/>
</dbReference>
<dbReference type="Proteomes" id="UP001295740">
    <property type="component" value="Unassembled WGS sequence"/>
</dbReference>
<dbReference type="AlphaFoldDB" id="A0AAI8VUB0"/>
<sequence length="699" mass="76931">MCPRETIFPLLSISNRRARIMKFTTLSLALISCASARVTLSQRDEAGEAQHPRIETRDVPSPRASGSSSTFKAAMRTRELHKRDRGFAPTDHLEFIYTDREQRFDPYGLEGTETTERAIVSGSAMYPTYFLERYQELSQVACYDNTIHLVFETDDAFRDAQLQTRDCANATVVTSHDGCQEEADARSYFKVEGVSYHPETRSVKFEAVEREIEDVFRNFTIGFDQTDEHHVRRSQAHGLERRQVPSVVDDVVGPRDLAPTVLGANTTHTANLDWYSNKTWDSPTLLYGQIWGGAYYGCNNCTQKGTLDMSHSDFKLHLGSLKNLTNGGKANPVSEGWVQISLKGYTLHMDTWIIGQGGLFKTFIPQALKHTFAKKWIPGIGEISLLWEPVIVITLTVELPVKLNFGFDLEIPDSTIRIDLSDADSGAQGFEGIKPKMLPTTANITHPELKFSQKLIVRTPITGMIGVKRTKEEGSNDHDSSHDGDRDELGNDLEEDDGYVLEPHGGFLVQTGPYMFLPLVDTVFYPGCPGLPSKNTSRSNSTSPNTSPSTNPSISPSTSPNTSPNTSLSTTISTSMNTSINTSLSTRADGTLVNYDGYVFQVNNRWSISGGWEVLAEARVPKIDPGFFTRFQHFGTTVTPLATCLSMHSGQPTWISVPKGVSTDGDGAAAIPKRTAGPTTETTPEPTPGPTPGPTPSGW</sequence>
<feature type="region of interest" description="Disordered" evidence="1">
    <location>
        <begin position="661"/>
        <end position="699"/>
    </location>
</feature>
<feature type="compositionally biased region" description="Pro residues" evidence="1">
    <location>
        <begin position="685"/>
        <end position="699"/>
    </location>
</feature>
<feature type="region of interest" description="Disordered" evidence="1">
    <location>
        <begin position="534"/>
        <end position="573"/>
    </location>
</feature>
<evidence type="ECO:0000313" key="4">
    <source>
        <dbReference type="Proteomes" id="UP001295740"/>
    </source>
</evidence>
<dbReference type="InterPro" id="IPR054293">
    <property type="entry name" value="DUF7029"/>
</dbReference>
<feature type="region of interest" description="Disordered" evidence="1">
    <location>
        <begin position="466"/>
        <end position="498"/>
    </location>
</feature>
<gene>
    <name evidence="3" type="ORF">KHLLAP_LOCUS11353</name>
</gene>
<feature type="compositionally biased region" description="Basic and acidic residues" evidence="1">
    <location>
        <begin position="42"/>
        <end position="60"/>
    </location>
</feature>
<feature type="compositionally biased region" description="Basic and acidic residues" evidence="1">
    <location>
        <begin position="469"/>
        <end position="489"/>
    </location>
</feature>
<protein>
    <submittedName>
        <fullName evidence="3">Uu.00g065100.m01.CDS01</fullName>
    </submittedName>
</protein>
<dbReference type="PROSITE" id="PS51257">
    <property type="entry name" value="PROKAR_LIPOPROTEIN"/>
    <property type="match status" value="1"/>
</dbReference>
<feature type="domain" description="DUF7029" evidence="2">
    <location>
        <begin position="126"/>
        <end position="220"/>
    </location>
</feature>
<accession>A0AAI8VUB0</accession>
<proteinExistence type="predicted"/>
<evidence type="ECO:0000259" key="2">
    <source>
        <dbReference type="Pfam" id="PF22974"/>
    </source>
</evidence>
<comment type="caution">
    <text evidence="3">The sequence shown here is derived from an EMBL/GenBank/DDBJ whole genome shotgun (WGS) entry which is preliminary data.</text>
</comment>
<organism evidence="3 4">
    <name type="scientific">Anthostomella pinea</name>
    <dbReference type="NCBI Taxonomy" id="933095"/>
    <lineage>
        <taxon>Eukaryota</taxon>
        <taxon>Fungi</taxon>
        <taxon>Dikarya</taxon>
        <taxon>Ascomycota</taxon>
        <taxon>Pezizomycotina</taxon>
        <taxon>Sordariomycetes</taxon>
        <taxon>Xylariomycetidae</taxon>
        <taxon>Xylariales</taxon>
        <taxon>Xylariaceae</taxon>
        <taxon>Anthostomella</taxon>
    </lineage>
</organism>